<dbReference type="AlphaFoldDB" id="A0A2K9ET87"/>
<accession>A0A2K9ET87</accession>
<dbReference type="Proteomes" id="UP000233742">
    <property type="component" value="Chromosome"/>
</dbReference>
<evidence type="ECO:0008006" key="3">
    <source>
        <dbReference type="Google" id="ProtNLM"/>
    </source>
</evidence>
<sequence length="192" mass="20033">MMHKMVLVGLLALAGCNEHQGGNPNYQMSDSRYGQYLRDREVALMTGSQPPATIPVALPAEAPTAAQIKGPTLMQIIGANYRSQVASAQGGGTDVPTEGLPVVTSGPYPGSTPVLVRYAFAAQHAPGTTVWARQGGSTATAARQCVTHPDAAAAQTAFLSLGGPERDPRGMDPDGDGFVCGWDPAPYRQDQL</sequence>
<dbReference type="PROSITE" id="PS51257">
    <property type="entry name" value="PROKAR_LIPOPROTEIN"/>
    <property type="match status" value="1"/>
</dbReference>
<reference evidence="1 2" key="1">
    <citation type="submission" date="2017-12" db="EMBL/GenBank/DDBJ databases">
        <authorList>
            <person name="Hurst M.R.H."/>
        </authorList>
    </citation>
    <scope>NUCLEOTIDE SEQUENCE [LARGE SCALE GENOMIC DNA]</scope>
    <source>
        <strain evidence="1 2">BM15</strain>
    </source>
</reference>
<dbReference type="KEGG" id="paro:CUV01_12155"/>
<name>A0A2K9ET87_9RHOB</name>
<dbReference type="EMBL" id="CP025408">
    <property type="protein sequence ID" value="AUH34046.1"/>
    <property type="molecule type" value="Genomic_DNA"/>
</dbReference>
<protein>
    <recommendedName>
        <fullName evidence="3">Excalibur calcium-binding domain-containing protein</fullName>
    </recommendedName>
</protein>
<evidence type="ECO:0000313" key="2">
    <source>
        <dbReference type="Proteomes" id="UP000233742"/>
    </source>
</evidence>
<organism evidence="1 2">
    <name type="scientific">Paracoccus tegillarcae</name>
    <dbReference type="NCBI Taxonomy" id="1529068"/>
    <lineage>
        <taxon>Bacteria</taxon>
        <taxon>Pseudomonadati</taxon>
        <taxon>Pseudomonadota</taxon>
        <taxon>Alphaproteobacteria</taxon>
        <taxon>Rhodobacterales</taxon>
        <taxon>Paracoccaceae</taxon>
        <taxon>Paracoccus</taxon>
    </lineage>
</organism>
<proteinExistence type="predicted"/>
<evidence type="ECO:0000313" key="1">
    <source>
        <dbReference type="EMBL" id="AUH34046.1"/>
    </source>
</evidence>
<keyword evidence="2" id="KW-1185">Reference proteome</keyword>
<gene>
    <name evidence="1" type="ORF">CUV01_12155</name>
</gene>
<dbReference type="RefSeq" id="WP_101460711.1">
    <property type="nucleotide sequence ID" value="NZ_CP025408.1"/>
</dbReference>
<dbReference type="OrthoDB" id="7951357at2"/>